<dbReference type="SMART" id="SM00233">
    <property type="entry name" value="PH"/>
    <property type="match status" value="1"/>
</dbReference>
<protein>
    <recommendedName>
        <fullName evidence="2">PH domain-containing protein</fullName>
    </recommendedName>
</protein>
<dbReference type="Proteomes" id="UP001434883">
    <property type="component" value="Unassembled WGS sequence"/>
</dbReference>
<dbReference type="InterPro" id="IPR001849">
    <property type="entry name" value="PH_domain"/>
</dbReference>
<feature type="non-terminal residue" evidence="3">
    <location>
        <position position="1"/>
    </location>
</feature>
<gene>
    <name evidence="3" type="ORF">XENOCAPTIV_005129</name>
</gene>
<evidence type="ECO:0000256" key="1">
    <source>
        <dbReference type="SAM" id="MobiDB-lite"/>
    </source>
</evidence>
<name>A0ABV0QQ28_9TELE</name>
<dbReference type="InterPro" id="IPR050996">
    <property type="entry name" value="Docking_Protein_DOK"/>
</dbReference>
<dbReference type="EMBL" id="JAHRIN010018358">
    <property type="protein sequence ID" value="MEQ2197921.1"/>
    <property type="molecule type" value="Genomic_DNA"/>
</dbReference>
<dbReference type="PANTHER" id="PTHR21258:SF14">
    <property type="entry name" value="DOCKING PROTEIN 2"/>
    <property type="match status" value="1"/>
</dbReference>
<organism evidence="3 4">
    <name type="scientific">Xenoophorus captivus</name>
    <dbReference type="NCBI Taxonomy" id="1517983"/>
    <lineage>
        <taxon>Eukaryota</taxon>
        <taxon>Metazoa</taxon>
        <taxon>Chordata</taxon>
        <taxon>Craniata</taxon>
        <taxon>Vertebrata</taxon>
        <taxon>Euteleostomi</taxon>
        <taxon>Actinopterygii</taxon>
        <taxon>Neopterygii</taxon>
        <taxon>Teleostei</taxon>
        <taxon>Neoteleostei</taxon>
        <taxon>Acanthomorphata</taxon>
        <taxon>Ovalentaria</taxon>
        <taxon>Atherinomorphae</taxon>
        <taxon>Cyprinodontiformes</taxon>
        <taxon>Goodeidae</taxon>
        <taxon>Xenoophorus</taxon>
    </lineage>
</organism>
<dbReference type="Gene3D" id="2.30.29.30">
    <property type="entry name" value="Pleckstrin-homology domain (PH domain)/Phosphotyrosine-binding domain (PTB)"/>
    <property type="match status" value="1"/>
</dbReference>
<keyword evidence="4" id="KW-1185">Reference proteome</keyword>
<comment type="caution">
    <text evidence="3">The sequence shown here is derived from an EMBL/GenBank/DDBJ whole genome shotgun (WGS) entry which is preliminary data.</text>
</comment>
<proteinExistence type="predicted"/>
<dbReference type="Pfam" id="PF00169">
    <property type="entry name" value="PH"/>
    <property type="match status" value="1"/>
</dbReference>
<reference evidence="3 4" key="1">
    <citation type="submission" date="2021-06" db="EMBL/GenBank/DDBJ databases">
        <authorList>
            <person name="Palmer J.M."/>
        </authorList>
    </citation>
    <scope>NUCLEOTIDE SEQUENCE [LARGE SCALE GENOMIC DNA]</scope>
    <source>
        <strain evidence="3 4">XC_2019</strain>
        <tissue evidence="3">Muscle</tissue>
    </source>
</reference>
<sequence length="166" mass="19068">NKDTREYKEGGATGGGEDKEERGPRGVVMEGDVRKQGMLFFQQQRFGKKWKRIWCVLYRESSCSISRLEFFECKDGGNVEKNDKTLRKQQENKKVIRLADCIRVTEVEMDGCPRDTGSFLVETTEKIFVFAADRHQLEDWTHKLCEIAFPVGTHSGSPQNQNPECV</sequence>
<dbReference type="SUPFAM" id="SSF50729">
    <property type="entry name" value="PH domain-like"/>
    <property type="match status" value="1"/>
</dbReference>
<evidence type="ECO:0000259" key="2">
    <source>
        <dbReference type="PROSITE" id="PS50003"/>
    </source>
</evidence>
<feature type="domain" description="PH" evidence="2">
    <location>
        <begin position="32"/>
        <end position="149"/>
    </location>
</feature>
<evidence type="ECO:0000313" key="4">
    <source>
        <dbReference type="Proteomes" id="UP001434883"/>
    </source>
</evidence>
<dbReference type="PANTHER" id="PTHR21258">
    <property type="entry name" value="DOCKING PROTEIN RELATED"/>
    <property type="match status" value="1"/>
</dbReference>
<dbReference type="InterPro" id="IPR011993">
    <property type="entry name" value="PH-like_dom_sf"/>
</dbReference>
<evidence type="ECO:0000313" key="3">
    <source>
        <dbReference type="EMBL" id="MEQ2197921.1"/>
    </source>
</evidence>
<accession>A0ABV0QQ28</accession>
<dbReference type="PROSITE" id="PS50003">
    <property type="entry name" value="PH_DOMAIN"/>
    <property type="match status" value="1"/>
</dbReference>
<feature type="region of interest" description="Disordered" evidence="1">
    <location>
        <begin position="1"/>
        <end position="25"/>
    </location>
</feature>